<evidence type="ECO:0000313" key="1">
    <source>
        <dbReference type="EMBL" id="KMM38224.1"/>
    </source>
</evidence>
<accession>A0A0J6D1R0</accession>
<dbReference type="RefSeq" id="WP_048309308.1">
    <property type="nucleotide sequence ID" value="NZ_CP119526.1"/>
</dbReference>
<proteinExistence type="predicted"/>
<reference evidence="1" key="1">
    <citation type="submission" date="2015-06" db="EMBL/GenBank/DDBJ databases">
        <authorList>
            <person name="Liu B."/>
            <person name="Wang J."/>
            <person name="Zhu Y."/>
            <person name="Liu G."/>
            <person name="Chen Q."/>
            <person name="Zheng C."/>
            <person name="Che J."/>
            <person name="Ge C."/>
            <person name="Shi H."/>
            <person name="Pan Z."/>
            <person name="Liu X."/>
        </authorList>
    </citation>
    <scope>NUCLEOTIDE SEQUENCE [LARGE SCALE GENOMIC DNA]</scope>
    <source>
        <strain evidence="1">DSM 16346</strain>
    </source>
</reference>
<sequence length="70" mass="8219">MVKSLSLFSLDRNRLQYLVKKTKKFGGTLENVRFCLIGLTNNKKGIEVQIEEKKEITEFFIFLHNKALTR</sequence>
<evidence type="ECO:0000313" key="2">
    <source>
        <dbReference type="Proteomes" id="UP000035996"/>
    </source>
</evidence>
<dbReference type="Proteomes" id="UP000035996">
    <property type="component" value="Unassembled WGS sequence"/>
</dbReference>
<dbReference type="EMBL" id="LELK01000001">
    <property type="protein sequence ID" value="KMM38224.1"/>
    <property type="molecule type" value="Genomic_DNA"/>
</dbReference>
<dbReference type="AlphaFoldDB" id="A0A0J6D1R0"/>
<dbReference type="STRING" id="157733.AB986_02600"/>
<name>A0A0J6D1R0_9BACL</name>
<protein>
    <submittedName>
        <fullName evidence="1">Uncharacterized protein</fullName>
    </submittedName>
</protein>
<comment type="caution">
    <text evidence="1">The sequence shown here is derived from an EMBL/GenBank/DDBJ whole genome shotgun (WGS) entry which is preliminary data.</text>
</comment>
<gene>
    <name evidence="1" type="ORF">AB986_02600</name>
</gene>
<organism evidence="1 2">
    <name type="scientific">Guptibacillus hwajinpoensis</name>
    <dbReference type="NCBI Taxonomy" id="208199"/>
    <lineage>
        <taxon>Bacteria</taxon>
        <taxon>Bacillati</taxon>
        <taxon>Bacillota</taxon>
        <taxon>Bacilli</taxon>
        <taxon>Bacillales</taxon>
        <taxon>Guptibacillaceae</taxon>
        <taxon>Guptibacillus</taxon>
    </lineage>
</organism>
<keyword evidence="2" id="KW-1185">Reference proteome</keyword>